<dbReference type="GO" id="GO:0090141">
    <property type="term" value="P:positive regulation of mitochondrial fission"/>
    <property type="evidence" value="ECO:0007669"/>
    <property type="project" value="UniProtKB-UniRule"/>
</dbReference>
<organism evidence="2 3">
    <name type="scientific">Caenorhabditis briggsae</name>
    <dbReference type="NCBI Taxonomy" id="6238"/>
    <lineage>
        <taxon>Eukaryota</taxon>
        <taxon>Metazoa</taxon>
        <taxon>Ecdysozoa</taxon>
        <taxon>Nematoda</taxon>
        <taxon>Chromadorea</taxon>
        <taxon>Rhabditida</taxon>
        <taxon>Rhabditina</taxon>
        <taxon>Rhabditomorpha</taxon>
        <taxon>Rhabditoidea</taxon>
        <taxon>Rhabditidae</taxon>
        <taxon>Peloderinae</taxon>
        <taxon>Caenorhabditis</taxon>
    </lineage>
</organism>
<comment type="subcellular location">
    <subcellularLocation>
        <location evidence="1">Mitochondrion outer membrane</location>
        <topology evidence="1">Single-pass type IV membrane protein</topology>
    </subcellularLocation>
    <subcellularLocation>
        <location evidence="1">Peroxisome</location>
    </subcellularLocation>
</comment>
<dbReference type="PANTHER" id="PTHR16501:SF19">
    <property type="entry name" value="MITOCHONDRIAL FISSION FACTOR"/>
    <property type="match status" value="1"/>
</dbReference>
<name>A0AAE9FJ97_CAEBR</name>
<keyword evidence="1" id="KW-0812">Transmembrane</keyword>
<keyword evidence="1" id="KW-0472">Membrane</keyword>
<keyword evidence="1" id="KW-1133">Transmembrane helix</keyword>
<protein>
    <recommendedName>
        <fullName evidence="1">Mitochondrial fission factor</fullName>
    </recommendedName>
</protein>
<feature type="transmembrane region" description="Helical" evidence="1">
    <location>
        <begin position="114"/>
        <end position="131"/>
    </location>
</feature>
<dbReference type="InterPro" id="IPR008518">
    <property type="entry name" value="Mff/Tango-11"/>
</dbReference>
<evidence type="ECO:0000256" key="1">
    <source>
        <dbReference type="RuleBase" id="RU368040"/>
    </source>
</evidence>
<accession>A0AAE9FJ97</accession>
<dbReference type="GO" id="GO:0005777">
    <property type="term" value="C:peroxisome"/>
    <property type="evidence" value="ECO:0007669"/>
    <property type="project" value="UniProtKB-SubCell"/>
</dbReference>
<reference evidence="2 3" key="1">
    <citation type="submission" date="2022-04" db="EMBL/GenBank/DDBJ databases">
        <title>Chromosome-level reference genomes for two strains of Caenorhabditis briggsae: an improved platform for comparative genomics.</title>
        <authorList>
            <person name="Stevens L."/>
            <person name="Andersen E."/>
        </authorList>
    </citation>
    <scope>NUCLEOTIDE SEQUENCE [LARGE SCALE GENOMIC DNA]</scope>
    <source>
        <strain evidence="2">VX34</strain>
        <tissue evidence="2">Whole-organism</tissue>
    </source>
</reference>
<dbReference type="Proteomes" id="UP000829354">
    <property type="component" value="Chromosome X"/>
</dbReference>
<evidence type="ECO:0000313" key="3">
    <source>
        <dbReference type="Proteomes" id="UP000829354"/>
    </source>
</evidence>
<keyword evidence="1" id="KW-0496">Mitochondrion</keyword>
<comment type="function">
    <text evidence="1">Plays a role in mitochondrial and peroxisomal fission. Promotes the recruitment and association of the fission mediator dynamin-related protein 1 (DNM1L) to the mitochondrial surface.</text>
</comment>
<gene>
    <name evidence="2" type="ORF">L5515_018405</name>
</gene>
<evidence type="ECO:0000313" key="2">
    <source>
        <dbReference type="EMBL" id="UMM42670.1"/>
    </source>
</evidence>
<dbReference type="EMBL" id="CP092625">
    <property type="protein sequence ID" value="UMM42670.1"/>
    <property type="molecule type" value="Genomic_DNA"/>
</dbReference>
<proteinExistence type="inferred from homology"/>
<keyword evidence="1" id="KW-0576">Peroxisome</keyword>
<dbReference type="GO" id="GO:0090314">
    <property type="term" value="P:positive regulation of protein targeting to membrane"/>
    <property type="evidence" value="ECO:0007669"/>
    <property type="project" value="UniProtKB-UniRule"/>
</dbReference>
<dbReference type="AlphaFoldDB" id="A0AAE9FJ97"/>
<keyword evidence="3" id="KW-1185">Reference proteome</keyword>
<dbReference type="PANTHER" id="PTHR16501">
    <property type="entry name" value="TRANSPORT AND GOLGI ORGANIZATION PROTEIN 11"/>
    <property type="match status" value="1"/>
</dbReference>
<dbReference type="GO" id="GO:0000266">
    <property type="term" value="P:mitochondrial fission"/>
    <property type="evidence" value="ECO:0007669"/>
    <property type="project" value="UniProtKB-UniRule"/>
</dbReference>
<dbReference type="GO" id="GO:0005741">
    <property type="term" value="C:mitochondrial outer membrane"/>
    <property type="evidence" value="ECO:0007669"/>
    <property type="project" value="UniProtKB-SubCell"/>
</dbReference>
<sequence length="133" mass="15118">MYMPEHISGTGDPISLAGIESFSLSGNSSADENRVVEAGHDHFFYQIPEEAVGSIDYMQIMEKYQQFVANPDDDYIEVDPVRQLKKVGSQLKEISLTLNHLMEENERRDRREHFMWAGLAGLTVVAFVALIRK</sequence>
<comment type="similarity">
    <text evidence="1">Belongs to the Tango11 family.</text>
</comment>
<keyword evidence="1" id="KW-1000">Mitochondrion outer membrane</keyword>